<feature type="non-terminal residue" evidence="3">
    <location>
        <position position="1"/>
    </location>
</feature>
<evidence type="ECO:0000256" key="1">
    <source>
        <dbReference type="ARBA" id="ARBA00022737"/>
    </source>
</evidence>
<feature type="domain" description="SLH" evidence="2">
    <location>
        <begin position="148"/>
        <end position="203"/>
    </location>
</feature>
<reference evidence="3" key="2">
    <citation type="journal article" date="2021" name="PeerJ">
        <title>Extensive microbial diversity within the chicken gut microbiome revealed by metagenomics and culture.</title>
        <authorList>
            <person name="Gilroy R."/>
            <person name="Ravi A."/>
            <person name="Getino M."/>
            <person name="Pursley I."/>
            <person name="Horton D.L."/>
            <person name="Alikhan N.F."/>
            <person name="Baker D."/>
            <person name="Gharbi K."/>
            <person name="Hall N."/>
            <person name="Watson M."/>
            <person name="Adriaenssens E.M."/>
            <person name="Foster-Nyarko E."/>
            <person name="Jarju S."/>
            <person name="Secka A."/>
            <person name="Antonio M."/>
            <person name="Oren A."/>
            <person name="Chaudhuri R.R."/>
            <person name="La Ragione R."/>
            <person name="Hildebrand F."/>
            <person name="Pallen M.J."/>
        </authorList>
    </citation>
    <scope>NUCLEOTIDE SEQUENCE</scope>
    <source>
        <strain evidence="3">ChiHjej10B9-9673</strain>
    </source>
</reference>
<comment type="caution">
    <text evidence="3">The sequence shown here is derived from an EMBL/GenBank/DDBJ whole genome shotgun (WGS) entry which is preliminary data.</text>
</comment>
<dbReference type="Pfam" id="PF00395">
    <property type="entry name" value="SLH"/>
    <property type="match status" value="2"/>
</dbReference>
<feature type="domain" description="SLH" evidence="2">
    <location>
        <begin position="41"/>
        <end position="104"/>
    </location>
</feature>
<dbReference type="PROSITE" id="PS51272">
    <property type="entry name" value="SLH"/>
    <property type="match status" value="2"/>
</dbReference>
<evidence type="ECO:0000313" key="4">
    <source>
        <dbReference type="Proteomes" id="UP000824001"/>
    </source>
</evidence>
<reference evidence="3" key="1">
    <citation type="submission" date="2020-10" db="EMBL/GenBank/DDBJ databases">
        <authorList>
            <person name="Gilroy R."/>
        </authorList>
    </citation>
    <scope>NUCLEOTIDE SEQUENCE</scope>
    <source>
        <strain evidence="3">ChiHjej10B9-9673</strain>
    </source>
</reference>
<protein>
    <submittedName>
        <fullName evidence="3">S-layer homology domain-containing protein</fullName>
    </submittedName>
</protein>
<accession>A0A9D1FF54</accession>
<name>A0A9D1FF54_9FIRM</name>
<dbReference type="Proteomes" id="UP000824001">
    <property type="component" value="Unassembled WGS sequence"/>
</dbReference>
<evidence type="ECO:0000313" key="3">
    <source>
        <dbReference type="EMBL" id="HIS67650.1"/>
    </source>
</evidence>
<organism evidence="3 4">
    <name type="scientific">Candidatus Scatomorpha merdipullorum</name>
    <dbReference type="NCBI Taxonomy" id="2840927"/>
    <lineage>
        <taxon>Bacteria</taxon>
        <taxon>Bacillati</taxon>
        <taxon>Bacillota</taxon>
        <taxon>Clostridia</taxon>
        <taxon>Eubacteriales</taxon>
        <taxon>Candidatus Scatomorpha</taxon>
    </lineage>
</organism>
<keyword evidence="1" id="KW-0677">Repeat</keyword>
<dbReference type="AlphaFoldDB" id="A0A9D1FF54"/>
<evidence type="ECO:0000259" key="2">
    <source>
        <dbReference type="PROSITE" id="PS51272"/>
    </source>
</evidence>
<dbReference type="Pfam" id="PF18998">
    <property type="entry name" value="Flg_new_2"/>
    <property type="match status" value="1"/>
</dbReference>
<proteinExistence type="predicted"/>
<dbReference type="InterPro" id="IPR001119">
    <property type="entry name" value="SLH_dom"/>
</dbReference>
<dbReference type="InterPro" id="IPR044060">
    <property type="entry name" value="Bacterial_rp_domain"/>
</dbReference>
<sequence>VTATPDAGYELAYITVDGERIPGTSFTMPAHDVTVSAVFTRGEGFADVAPGSWYYDAVEFVRARGLMDGVSETEFAPDATMTRAMVWAILGRLDGEEISGSGWLEAARAWALESGVSDGTEPNAAVTREQLVTMLYCFADEPATAADLNGYSDGGAVSDLARDAFAWAIEHIIITGVDDDTLAPQSTATRAQCAAILMRFTQL</sequence>
<dbReference type="EMBL" id="DVJK01000249">
    <property type="protein sequence ID" value="HIS67650.1"/>
    <property type="molecule type" value="Genomic_DNA"/>
</dbReference>
<gene>
    <name evidence="3" type="ORF">IAC18_08790</name>
</gene>